<dbReference type="AlphaFoldDB" id="A0A840CY57"/>
<protein>
    <submittedName>
        <fullName evidence="2">Surface protein with fasciclin (FAS1) repeats</fullName>
    </submittedName>
</protein>
<comment type="caution">
    <text evidence="2">The sequence shown here is derived from an EMBL/GenBank/DDBJ whole genome shotgun (WGS) entry which is preliminary data.</text>
</comment>
<dbReference type="Proteomes" id="UP000560658">
    <property type="component" value="Unassembled WGS sequence"/>
</dbReference>
<evidence type="ECO:0000313" key="3">
    <source>
        <dbReference type="Proteomes" id="UP000560658"/>
    </source>
</evidence>
<dbReference type="InterPro" id="IPR050904">
    <property type="entry name" value="Adhesion/Biosynth-related"/>
</dbReference>
<dbReference type="EMBL" id="JACIER010000007">
    <property type="protein sequence ID" value="MBB4044256.1"/>
    <property type="molecule type" value="Genomic_DNA"/>
</dbReference>
<dbReference type="PROSITE" id="PS50213">
    <property type="entry name" value="FAS1"/>
    <property type="match status" value="2"/>
</dbReference>
<name>A0A840CY57_9BACE</name>
<dbReference type="PANTHER" id="PTHR10900">
    <property type="entry name" value="PERIOSTIN-RELATED"/>
    <property type="match status" value="1"/>
</dbReference>
<feature type="domain" description="FAS1" evidence="1">
    <location>
        <begin position="48"/>
        <end position="243"/>
    </location>
</feature>
<keyword evidence="3" id="KW-1185">Reference proteome</keyword>
<gene>
    <name evidence="2" type="ORF">GGR06_002047</name>
</gene>
<dbReference type="InterPro" id="IPR036378">
    <property type="entry name" value="FAS1_dom_sf"/>
</dbReference>
<dbReference type="Gene3D" id="2.30.180.10">
    <property type="entry name" value="FAS1 domain"/>
    <property type="match status" value="3"/>
</dbReference>
<dbReference type="RefSeq" id="WP_183208498.1">
    <property type="nucleotide sequence ID" value="NZ_JACIER010000007.1"/>
</dbReference>
<dbReference type="Pfam" id="PF02469">
    <property type="entry name" value="Fasciclin"/>
    <property type="match status" value="1"/>
</dbReference>
<sequence length="817" mass="91808">MKHSLYYERIGYEWKTKALRTVFRLLLLCCMVSCSDNDSYYDRPSWLEKPIYDVLKEKGNFKMYLEAADRTLYSSVLKGSGNYTVFAPNDDAFKKYLTENGYTSVEAIPVDELTKIIGYSLVYNKFEAAHLGDALISKLWEEGTSIKKRTSYYGTLYKEAINGVEQWVANGYTDVSQVQNSNYYKYLPIYTSSYFNSNGLSADDYTIFYPGSTYTGLNVQGGRIVNSDIYAENGIIHEVDVVSYPLQNLDESLKKDENGTAFRNILETKVANSYLFIDWVEAPLTTEVYKKLYPDRNITEVYLKSYNSLPFNPNYEYYSGALGTSEQAGFTYFIPSNAAVETFTTELKERARVDDLSSLSKSVLGYFLNAHMVNEIVWPSNFKKSMNANGEFINGKGLSGVGFAESGVTKSTFASNGVKYNIDHVIKSKYFNTVYSEVLLNPDYKMAYYAYTKFFANSVVEELLKSPITGYLEENYTILLPSDELLKADGYTYNENDNTFANSSKLGSSMNADDRLKRLLQMCVFKRIKNDEVNTEIANFAGSPSLGYGGYGYAVNDYGDMIRFKDNKIQAVGNILDGDEVTATELKDFAYNNGRVFGIDKMLQFSPRTTKPTVAEGWEDQTIYAFLTKYVTDNPDGKLFKDYLDKLTLYNATDQTITGISKAGFYTVLVPTKAAIEQAVASGLLPALNDVLLTDENQSKAYIFVMTHFLSGVVIPDDGTPRIDPGNYETLSMPTSLKITVPEWDLVSTRLYVNVAKQTDGTLKFTPRNYEVGTTVAVEGVNNGTVVRDVKKSNVMGPRAVIHAIDHALLFKINPKQ</sequence>
<dbReference type="PANTHER" id="PTHR10900:SF77">
    <property type="entry name" value="FI19380P1"/>
    <property type="match status" value="1"/>
</dbReference>
<dbReference type="InterPro" id="IPR000782">
    <property type="entry name" value="FAS1_domain"/>
</dbReference>
<organism evidence="2 3">
    <name type="scientific">Bacteroides reticulotermitis</name>
    <dbReference type="NCBI Taxonomy" id="1133319"/>
    <lineage>
        <taxon>Bacteria</taxon>
        <taxon>Pseudomonadati</taxon>
        <taxon>Bacteroidota</taxon>
        <taxon>Bacteroidia</taxon>
        <taxon>Bacteroidales</taxon>
        <taxon>Bacteroidaceae</taxon>
        <taxon>Bacteroides</taxon>
    </lineage>
</organism>
<feature type="domain" description="FAS1" evidence="1">
    <location>
        <begin position="246"/>
        <end position="426"/>
    </location>
</feature>
<dbReference type="SUPFAM" id="SSF82153">
    <property type="entry name" value="FAS1 domain"/>
    <property type="match status" value="3"/>
</dbReference>
<reference evidence="2" key="1">
    <citation type="submission" date="2020-08" db="EMBL/GenBank/DDBJ databases">
        <title>Genomic Encyclopedia of Type Strains, Phase IV (KMG-IV): sequencing the most valuable type-strain genomes for metagenomic binning, comparative biology and taxonomic classification.</title>
        <authorList>
            <person name="Goeker M."/>
        </authorList>
    </citation>
    <scope>NUCLEOTIDE SEQUENCE [LARGE SCALE GENOMIC DNA]</scope>
    <source>
        <strain evidence="2">DSM 105720</strain>
    </source>
</reference>
<accession>A0A840CY57</accession>
<evidence type="ECO:0000259" key="1">
    <source>
        <dbReference type="PROSITE" id="PS50213"/>
    </source>
</evidence>
<evidence type="ECO:0000313" key="2">
    <source>
        <dbReference type="EMBL" id="MBB4044256.1"/>
    </source>
</evidence>
<proteinExistence type="predicted"/>